<sequence>MLYGDLRGFAEALITRDKYKVDGSLRDLADAIISGDKYKVPDGQLRELADALIRRDKYRVSDGPLREFADALINNDKYKAPDGLRDLADAILTGDKYKVSSGSGCYIATATLGHAAYEDLDILRHFRDTVVMSTDFGTRLVTYYRRIAPSIAMYIEDKSILKKSFLYPFILPAIKILKILPHGLFSKGIAYGIFLVCLAWATIVSSCIMKIVPRYSCKKNG</sequence>
<organism evidence="2 3">
    <name type="scientific">Vecturithrix granuli</name>
    <dbReference type="NCBI Taxonomy" id="1499967"/>
    <lineage>
        <taxon>Bacteria</taxon>
        <taxon>Candidatus Moduliflexota</taxon>
        <taxon>Candidatus Vecturitrichia</taxon>
        <taxon>Candidatus Vecturitrichales</taxon>
        <taxon>Candidatus Vecturitrichaceae</taxon>
        <taxon>Candidatus Vecturithrix</taxon>
    </lineage>
</organism>
<name>A0A081C4U2_VECG1</name>
<evidence type="ECO:0000256" key="1">
    <source>
        <dbReference type="SAM" id="Phobius"/>
    </source>
</evidence>
<evidence type="ECO:0000313" key="2">
    <source>
        <dbReference type="EMBL" id="GAK59597.1"/>
    </source>
</evidence>
<dbReference type="InterPro" id="IPR049886">
    <property type="entry name" value="CFI_box_CTERM_dom"/>
</dbReference>
<keyword evidence="1" id="KW-0472">Membrane</keyword>
<dbReference type="HOGENOM" id="CLU_1248606_0_0_0"/>
<keyword evidence="1" id="KW-1133">Transmembrane helix</keyword>
<accession>A0A081C4U2</accession>
<keyword evidence="1" id="KW-0812">Transmembrane</keyword>
<dbReference type="AlphaFoldDB" id="A0A081C4U2"/>
<dbReference type="Proteomes" id="UP000030661">
    <property type="component" value="Unassembled WGS sequence"/>
</dbReference>
<dbReference type="NCBIfam" id="NF041770">
    <property type="entry name" value="CFI_box_CTERM"/>
    <property type="match status" value="1"/>
</dbReference>
<gene>
    <name evidence="2" type="ORF">U27_06582</name>
</gene>
<proteinExistence type="predicted"/>
<dbReference type="STRING" id="1499967.U27_06582"/>
<evidence type="ECO:0000313" key="3">
    <source>
        <dbReference type="Proteomes" id="UP000030661"/>
    </source>
</evidence>
<feature type="transmembrane region" description="Helical" evidence="1">
    <location>
        <begin position="189"/>
        <end position="212"/>
    </location>
</feature>
<protein>
    <submittedName>
        <fullName evidence="2">Uncharacterized protein</fullName>
    </submittedName>
</protein>
<reference evidence="2 3" key="1">
    <citation type="journal article" date="2015" name="PeerJ">
        <title>First genomic representation of candidate bacterial phylum KSB3 points to enhanced environmental sensing as a trigger of wastewater bulking.</title>
        <authorList>
            <person name="Sekiguchi Y."/>
            <person name="Ohashi A."/>
            <person name="Parks D.H."/>
            <person name="Yamauchi T."/>
            <person name="Tyson G.W."/>
            <person name="Hugenholtz P."/>
        </authorList>
    </citation>
    <scope>NUCLEOTIDE SEQUENCE [LARGE SCALE GENOMIC DNA]</scope>
</reference>
<keyword evidence="3" id="KW-1185">Reference proteome</keyword>
<dbReference type="EMBL" id="DF820470">
    <property type="protein sequence ID" value="GAK59597.1"/>
    <property type="molecule type" value="Genomic_DNA"/>
</dbReference>